<evidence type="ECO:0000313" key="2">
    <source>
        <dbReference type="EMBL" id="AMM34037.1"/>
    </source>
</evidence>
<feature type="domain" description="Methyltransferase" evidence="1">
    <location>
        <begin position="45"/>
        <end position="185"/>
    </location>
</feature>
<dbReference type="InterPro" id="IPR025714">
    <property type="entry name" value="Methyltranfer_dom"/>
</dbReference>
<dbReference type="PANTHER" id="PTHR43591:SF24">
    <property type="entry name" value="2-METHOXY-6-POLYPRENYL-1,4-BENZOQUINOL METHYLASE, MITOCHONDRIAL"/>
    <property type="match status" value="1"/>
</dbReference>
<name>A0A127A4G7_9MICC</name>
<sequence length="276" mass="30352">MEAPDSTAKTPDDVYTHGHHESVVRAHAARTAENSAAFLLPHLAPGLTVLDVGCGPGSITCDFARLVDPGRVTGLDRSEDVVAQARALAEERGVANASFMAGNVYDLELDDETFDVVHAHQVLQHLTDPVAALREMRRVAKPGGLVAVRDADFHGMSWYPELDELDEWMDLYQRIARHNGAEPDAGRRLVGWMQEAGFTDVSPSSSNWLYATPQQRAWQARVWSERVLHSAFAEQALEYGFAEQAGLERIAAGWHRWGSSADGWFLIPNGEVIGRA</sequence>
<dbReference type="Gene3D" id="3.40.50.150">
    <property type="entry name" value="Vaccinia Virus protein VP39"/>
    <property type="match status" value="1"/>
</dbReference>
<organism evidence="2 3">
    <name type="scientific">Sinomonas atrocyanea</name>
    <dbReference type="NCBI Taxonomy" id="37927"/>
    <lineage>
        <taxon>Bacteria</taxon>
        <taxon>Bacillati</taxon>
        <taxon>Actinomycetota</taxon>
        <taxon>Actinomycetes</taxon>
        <taxon>Micrococcales</taxon>
        <taxon>Micrococcaceae</taxon>
        <taxon>Sinomonas</taxon>
    </lineage>
</organism>
<dbReference type="AlphaFoldDB" id="A0A127A4G7"/>
<dbReference type="CDD" id="cd02440">
    <property type="entry name" value="AdoMet_MTases"/>
    <property type="match status" value="1"/>
</dbReference>
<keyword evidence="2" id="KW-0808">Transferase</keyword>
<dbReference type="PATRIC" id="fig|37927.3.peg.3465"/>
<keyword evidence="2" id="KW-0830">Ubiquinone</keyword>
<dbReference type="PANTHER" id="PTHR43591">
    <property type="entry name" value="METHYLTRANSFERASE"/>
    <property type="match status" value="1"/>
</dbReference>
<keyword evidence="2" id="KW-0489">Methyltransferase</keyword>
<evidence type="ECO:0000313" key="3">
    <source>
        <dbReference type="Proteomes" id="UP000070134"/>
    </source>
</evidence>
<keyword evidence="3" id="KW-1185">Reference proteome</keyword>
<proteinExistence type="predicted"/>
<dbReference type="Proteomes" id="UP000070134">
    <property type="component" value="Chromosome"/>
</dbReference>
<reference evidence="2 3" key="1">
    <citation type="submission" date="2016-02" db="EMBL/GenBank/DDBJ databases">
        <title>Complete genome of Sinomonas atrocyanea KCTC 3377.</title>
        <authorList>
            <person name="Kim K.M."/>
        </authorList>
    </citation>
    <scope>NUCLEOTIDE SEQUENCE [LARGE SCALE GENOMIC DNA]</scope>
    <source>
        <strain evidence="2 3">KCTC 3377</strain>
    </source>
</reference>
<accession>A0A127A4G7</accession>
<protein>
    <submittedName>
        <fullName evidence="2">Ubiquinone biosynthesis methyltransferase UbiE</fullName>
    </submittedName>
</protein>
<dbReference type="GO" id="GO:0032259">
    <property type="term" value="P:methylation"/>
    <property type="evidence" value="ECO:0007669"/>
    <property type="project" value="UniProtKB-KW"/>
</dbReference>
<dbReference type="OrthoDB" id="9795634at2"/>
<dbReference type="Pfam" id="PF13847">
    <property type="entry name" value="Methyltransf_31"/>
    <property type="match status" value="1"/>
</dbReference>
<dbReference type="GO" id="GO:0008168">
    <property type="term" value="F:methyltransferase activity"/>
    <property type="evidence" value="ECO:0007669"/>
    <property type="project" value="UniProtKB-KW"/>
</dbReference>
<gene>
    <name evidence="2" type="ORF">SA2016_3376</name>
</gene>
<dbReference type="EMBL" id="CP014518">
    <property type="protein sequence ID" value="AMM34037.1"/>
    <property type="molecule type" value="Genomic_DNA"/>
</dbReference>
<dbReference type="InterPro" id="IPR029063">
    <property type="entry name" value="SAM-dependent_MTases_sf"/>
</dbReference>
<evidence type="ECO:0000259" key="1">
    <source>
        <dbReference type="Pfam" id="PF13847"/>
    </source>
</evidence>
<dbReference type="RefSeq" id="WP_066500274.1">
    <property type="nucleotide sequence ID" value="NZ_BJMO01000046.1"/>
</dbReference>
<dbReference type="SUPFAM" id="SSF53335">
    <property type="entry name" value="S-adenosyl-L-methionine-dependent methyltransferases"/>
    <property type="match status" value="1"/>
</dbReference>
<dbReference type="KEGG" id="satk:SA2016_3376"/>
<dbReference type="STRING" id="37927.SA2016_3376"/>